<accession>A0A4R5BHM3</accession>
<dbReference type="AlphaFoldDB" id="A0A4R5BHM3"/>
<comment type="caution">
    <text evidence="1">The sequence shown here is derived from an EMBL/GenBank/DDBJ whole genome shotgun (WGS) entry which is preliminary data.</text>
</comment>
<reference evidence="1 2" key="1">
    <citation type="submission" date="2019-03" db="EMBL/GenBank/DDBJ databases">
        <title>Draft genome sequences of novel Actinobacteria.</title>
        <authorList>
            <person name="Sahin N."/>
            <person name="Ay H."/>
            <person name="Saygin H."/>
        </authorList>
    </citation>
    <scope>NUCLEOTIDE SEQUENCE [LARGE SCALE GENOMIC DNA]</scope>
    <source>
        <strain evidence="1 2">DSM 45941</strain>
    </source>
</reference>
<organism evidence="1 2">
    <name type="scientific">Actinomadura darangshiensis</name>
    <dbReference type="NCBI Taxonomy" id="705336"/>
    <lineage>
        <taxon>Bacteria</taxon>
        <taxon>Bacillati</taxon>
        <taxon>Actinomycetota</taxon>
        <taxon>Actinomycetes</taxon>
        <taxon>Streptosporangiales</taxon>
        <taxon>Thermomonosporaceae</taxon>
        <taxon>Actinomadura</taxon>
    </lineage>
</organism>
<keyword evidence="2" id="KW-1185">Reference proteome</keyword>
<dbReference type="Proteomes" id="UP000295578">
    <property type="component" value="Unassembled WGS sequence"/>
</dbReference>
<sequence length="97" mass="11212">MFRQRSAVLEEILRDLTAEKLAWEAVDACFKDRAAERLRRWQILPEEGGYDLHQRRALITEVISAVLVFPAGRGRRRRRKEGYLPIVNQRLVVPGGA</sequence>
<dbReference type="OrthoDB" id="9901566at2"/>
<dbReference type="EMBL" id="SMKY01000038">
    <property type="protein sequence ID" value="TDD85245.1"/>
    <property type="molecule type" value="Genomic_DNA"/>
</dbReference>
<evidence type="ECO:0000313" key="1">
    <source>
        <dbReference type="EMBL" id="TDD85245.1"/>
    </source>
</evidence>
<evidence type="ECO:0000313" key="2">
    <source>
        <dbReference type="Proteomes" id="UP000295578"/>
    </source>
</evidence>
<proteinExistence type="predicted"/>
<gene>
    <name evidence="1" type="ORF">E1293_11475</name>
</gene>
<name>A0A4R5BHM3_9ACTN</name>
<protein>
    <submittedName>
        <fullName evidence="1">Uncharacterized protein</fullName>
    </submittedName>
</protein>